<dbReference type="CDD" id="cd13578">
    <property type="entry name" value="PBP2_Bug27"/>
    <property type="match status" value="1"/>
</dbReference>
<evidence type="ECO:0000313" key="2">
    <source>
        <dbReference type="EMBL" id="USE77923.1"/>
    </source>
</evidence>
<gene>
    <name evidence="2" type="ORF">NDR89_02420</name>
</gene>
<dbReference type="EMBL" id="CP098735">
    <property type="protein sequence ID" value="USE77923.1"/>
    <property type="molecule type" value="Genomic_DNA"/>
</dbReference>
<comment type="similarity">
    <text evidence="1">Belongs to the UPF0065 (bug) family.</text>
</comment>
<dbReference type="GeneID" id="70687588"/>
<dbReference type="Pfam" id="PF03401">
    <property type="entry name" value="TctC"/>
    <property type="match status" value="1"/>
</dbReference>
<dbReference type="PANTHER" id="PTHR42928">
    <property type="entry name" value="TRICARBOXYLATE-BINDING PROTEIN"/>
    <property type="match status" value="1"/>
</dbReference>
<reference evidence="2" key="1">
    <citation type="submission" date="2022-06" db="EMBL/GenBank/DDBJ databases">
        <title>Complete genome sequence and characterization of Cupriavidus gilardii QJ1 isolated from contaminating cells.</title>
        <authorList>
            <person name="Qi J."/>
        </authorList>
    </citation>
    <scope>NUCLEOTIDE SEQUENCE</scope>
    <source>
        <strain evidence="2">QJ1</strain>
    </source>
</reference>
<dbReference type="Gene3D" id="3.40.190.150">
    <property type="entry name" value="Bordetella uptake gene, domain 1"/>
    <property type="match status" value="1"/>
</dbReference>
<proteinExistence type="inferred from homology"/>
<dbReference type="InterPro" id="IPR005064">
    <property type="entry name" value="BUG"/>
</dbReference>
<evidence type="ECO:0000313" key="3">
    <source>
        <dbReference type="Proteomes" id="UP001056648"/>
    </source>
</evidence>
<dbReference type="PIRSF" id="PIRSF017082">
    <property type="entry name" value="YflP"/>
    <property type="match status" value="1"/>
</dbReference>
<dbReference type="RefSeq" id="WP_226994947.1">
    <property type="nucleotide sequence ID" value="NZ_BAAAEB010000023.1"/>
</dbReference>
<name>A0ABY4VL55_9BURK</name>
<accession>A0ABY4VL55</accession>
<evidence type="ECO:0000256" key="1">
    <source>
        <dbReference type="ARBA" id="ARBA00006987"/>
    </source>
</evidence>
<dbReference type="Proteomes" id="UP001056648">
    <property type="component" value="Chromosome 1"/>
</dbReference>
<protein>
    <submittedName>
        <fullName evidence="2">Tripartite tricarboxylate transporter substrate binding protein</fullName>
    </submittedName>
</protein>
<dbReference type="PANTHER" id="PTHR42928:SF5">
    <property type="entry name" value="BLR1237 PROTEIN"/>
    <property type="match status" value="1"/>
</dbReference>
<dbReference type="SUPFAM" id="SSF53850">
    <property type="entry name" value="Periplasmic binding protein-like II"/>
    <property type="match status" value="1"/>
</dbReference>
<organism evidence="2 3">
    <name type="scientific">Cupriavidus gilardii</name>
    <dbReference type="NCBI Taxonomy" id="82541"/>
    <lineage>
        <taxon>Bacteria</taxon>
        <taxon>Pseudomonadati</taxon>
        <taxon>Pseudomonadota</taxon>
        <taxon>Betaproteobacteria</taxon>
        <taxon>Burkholderiales</taxon>
        <taxon>Burkholderiaceae</taxon>
        <taxon>Cupriavidus</taxon>
    </lineage>
</organism>
<sequence length="343" mass="36005">MTIEPTPAHRLPRHLPRRYRTVLLAAGAIAGFGLIATAARAAAPEPYPCATLRIVSPYPPGGTTDILARIVSPGLSKQLGIPVIVDNRGGASSNIGTEFVARAKGDGCTALLGNNTGIVINRNLYQLKLDPTRALAPVGEIASVPLVLYVNSALPVNSVAQLVALAKAAPGKYSYASGGSGSPQHLAGEMLKLERQLDIVHIPYRGQGPALSDVIAGQVPIAFETTTAIAPQLKSGRLRPLATTGAKRARTLPDLPTMQEAGFPGFVIENWYGLFVPADTPAPLVQRLNAALNAVLGQPDIAGRLSDMGSADVRGTTAQFRAFIAKEMPYWESLVKRSGATVD</sequence>
<keyword evidence="3" id="KW-1185">Reference proteome</keyword>
<dbReference type="Gene3D" id="3.40.190.10">
    <property type="entry name" value="Periplasmic binding protein-like II"/>
    <property type="match status" value="1"/>
</dbReference>
<dbReference type="InterPro" id="IPR042100">
    <property type="entry name" value="Bug_dom1"/>
</dbReference>